<dbReference type="InterPro" id="IPR039669">
    <property type="entry name" value="TANK"/>
</dbReference>
<accession>A0A151LYD3</accession>
<dbReference type="AlphaFoldDB" id="A0A151LYD3"/>
<sequence>MEEAFFQLGQELARLQHLCAKQSELLQKLIPGTDPLIDLPTSMPIQCTDDTVGEEVERPNFRQPGAKPSSAIVACPAAPRLHDSAILQNQPQDADMLYALAVKYPPSAENDSLLSSGNRKLDFARALHSQSCDTPDIGKKAHFDAQLNDDMAFPAFNVSKRDSLASSAPQEFAVQNPVCVDSLFHSLDLYEDPQELPTEYAPGQSALPTEINVPVEIQGPVKTFWTPGWMLEDESGPPNPEATQDMQTYDFCQALFPAGTAQAD</sequence>
<keyword evidence="2" id="KW-0175">Coiled coil</keyword>
<dbReference type="PANTHER" id="PTHR15249:SF0">
    <property type="entry name" value="TRAF FAMILY MEMBER-ASSOCIATED NF-KAPPA-B ACTIVATOR"/>
    <property type="match status" value="1"/>
</dbReference>
<proteinExistence type="predicted"/>
<evidence type="ECO:0000313" key="5">
    <source>
        <dbReference type="Proteomes" id="UP000050525"/>
    </source>
</evidence>
<comment type="caution">
    <text evidence="4">The sequence shown here is derived from an EMBL/GenBank/DDBJ whole genome shotgun (WGS) entry which is preliminary data.</text>
</comment>
<name>A0A151LYD3_ALLMI</name>
<organism evidence="4 5">
    <name type="scientific">Alligator mississippiensis</name>
    <name type="common">American alligator</name>
    <dbReference type="NCBI Taxonomy" id="8496"/>
    <lineage>
        <taxon>Eukaryota</taxon>
        <taxon>Metazoa</taxon>
        <taxon>Chordata</taxon>
        <taxon>Craniata</taxon>
        <taxon>Vertebrata</taxon>
        <taxon>Euteleostomi</taxon>
        <taxon>Archelosauria</taxon>
        <taxon>Archosauria</taxon>
        <taxon>Crocodylia</taxon>
        <taxon>Alligatoridae</taxon>
        <taxon>Alligatorinae</taxon>
        <taxon>Alligator</taxon>
    </lineage>
</organism>
<feature type="domain" description="Tbk1/Ikki binding" evidence="3">
    <location>
        <begin position="1"/>
        <end position="50"/>
    </location>
</feature>
<reference evidence="4 5" key="1">
    <citation type="journal article" date="2012" name="Genome Biol.">
        <title>Sequencing three crocodilian genomes to illuminate the evolution of archosaurs and amniotes.</title>
        <authorList>
            <person name="St John J.A."/>
            <person name="Braun E.L."/>
            <person name="Isberg S.R."/>
            <person name="Miles L.G."/>
            <person name="Chong A.Y."/>
            <person name="Gongora J."/>
            <person name="Dalzell P."/>
            <person name="Moran C."/>
            <person name="Bed'hom B."/>
            <person name="Abzhanov A."/>
            <person name="Burgess S.C."/>
            <person name="Cooksey A.M."/>
            <person name="Castoe T.A."/>
            <person name="Crawford N.G."/>
            <person name="Densmore L.D."/>
            <person name="Drew J.C."/>
            <person name="Edwards S.V."/>
            <person name="Faircloth B.C."/>
            <person name="Fujita M.K."/>
            <person name="Greenwold M.J."/>
            <person name="Hoffmann F.G."/>
            <person name="Howard J.M."/>
            <person name="Iguchi T."/>
            <person name="Janes D.E."/>
            <person name="Khan S.Y."/>
            <person name="Kohno S."/>
            <person name="de Koning A.J."/>
            <person name="Lance S.L."/>
            <person name="McCarthy F.M."/>
            <person name="McCormack J.E."/>
            <person name="Merchant M.E."/>
            <person name="Peterson D.G."/>
            <person name="Pollock D.D."/>
            <person name="Pourmand N."/>
            <person name="Raney B.J."/>
            <person name="Roessler K.A."/>
            <person name="Sanford J.R."/>
            <person name="Sawyer R.H."/>
            <person name="Schmidt C.J."/>
            <person name="Triplett E.W."/>
            <person name="Tuberville T.D."/>
            <person name="Venegas-Anaya M."/>
            <person name="Howard J.T."/>
            <person name="Jarvis E.D."/>
            <person name="Guillette L.J.Jr."/>
            <person name="Glenn T.C."/>
            <person name="Green R.E."/>
            <person name="Ray D.A."/>
        </authorList>
    </citation>
    <scope>NUCLEOTIDE SEQUENCE [LARGE SCALE GENOMIC DNA]</scope>
    <source>
        <strain evidence="4">KSC_2009_1</strain>
    </source>
</reference>
<keyword evidence="5" id="KW-1185">Reference proteome</keyword>
<dbReference type="InterPro" id="IPR024581">
    <property type="entry name" value="TBD"/>
</dbReference>
<dbReference type="KEGG" id="amj:109281562"/>
<keyword evidence="1" id="KW-0597">Phosphoprotein</keyword>
<dbReference type="Pfam" id="PF12845">
    <property type="entry name" value="TBD"/>
    <property type="match status" value="1"/>
</dbReference>
<gene>
    <name evidence="4" type="ORF">Y1Q_0017705</name>
</gene>
<evidence type="ECO:0000256" key="2">
    <source>
        <dbReference type="ARBA" id="ARBA00023054"/>
    </source>
</evidence>
<dbReference type="PANTHER" id="PTHR15249">
    <property type="entry name" value="TRAF FAMILY MEMBER-ASSOCIATED NF-KAPPA-B ACTIVATOR"/>
    <property type="match status" value="1"/>
</dbReference>
<dbReference type="Proteomes" id="UP000050525">
    <property type="component" value="Unassembled WGS sequence"/>
</dbReference>
<evidence type="ECO:0000256" key="1">
    <source>
        <dbReference type="ARBA" id="ARBA00022553"/>
    </source>
</evidence>
<dbReference type="EMBL" id="AKHW03007029">
    <property type="protein sequence ID" value="KYO17259.1"/>
    <property type="molecule type" value="Genomic_DNA"/>
</dbReference>
<dbReference type="GO" id="GO:0043124">
    <property type="term" value="P:negative regulation of canonical NF-kappaB signal transduction"/>
    <property type="evidence" value="ECO:0007669"/>
    <property type="project" value="InterPro"/>
</dbReference>
<evidence type="ECO:0000313" key="4">
    <source>
        <dbReference type="EMBL" id="KYO17259.1"/>
    </source>
</evidence>
<evidence type="ECO:0000259" key="3">
    <source>
        <dbReference type="Pfam" id="PF12845"/>
    </source>
</evidence>
<dbReference type="OrthoDB" id="8769224at2759"/>
<protein>
    <recommendedName>
        <fullName evidence="3">Tbk1/Ikki binding domain-containing protein</fullName>
    </recommendedName>
</protein>
<dbReference type="STRING" id="8496.A0A151LYD3"/>